<evidence type="ECO:0000256" key="1">
    <source>
        <dbReference type="SAM" id="MobiDB-lite"/>
    </source>
</evidence>
<evidence type="ECO:0000313" key="4">
    <source>
        <dbReference type="Proteomes" id="UP000233160"/>
    </source>
</evidence>
<dbReference type="Ensembl" id="ENSPCOT00000028259.1">
    <property type="protein sequence ID" value="ENSPCOP00000017622.1"/>
    <property type="gene ID" value="ENSPCOG00000020632.1"/>
</dbReference>
<reference evidence="3" key="1">
    <citation type="submission" date="2025-08" db="UniProtKB">
        <authorList>
            <consortium name="Ensembl"/>
        </authorList>
    </citation>
    <scope>IDENTIFICATION</scope>
</reference>
<organism evidence="3 4">
    <name type="scientific">Propithecus coquereli</name>
    <name type="common">Coquerel's sifaka</name>
    <name type="synonym">Propithecus verreauxi coquereli</name>
    <dbReference type="NCBI Taxonomy" id="379532"/>
    <lineage>
        <taxon>Eukaryota</taxon>
        <taxon>Metazoa</taxon>
        <taxon>Chordata</taxon>
        <taxon>Craniata</taxon>
        <taxon>Vertebrata</taxon>
        <taxon>Euteleostomi</taxon>
        <taxon>Mammalia</taxon>
        <taxon>Eutheria</taxon>
        <taxon>Euarchontoglires</taxon>
        <taxon>Primates</taxon>
        <taxon>Strepsirrhini</taxon>
        <taxon>Lemuriformes</taxon>
        <taxon>Indriidae</taxon>
        <taxon>Propithecus</taxon>
    </lineage>
</organism>
<evidence type="ECO:0000256" key="2">
    <source>
        <dbReference type="SAM" id="Phobius"/>
    </source>
</evidence>
<keyword evidence="2" id="KW-0472">Membrane</keyword>
<dbReference type="STRING" id="379532.ENSPCOP00000017622"/>
<feature type="compositionally biased region" description="Polar residues" evidence="1">
    <location>
        <begin position="113"/>
        <end position="122"/>
    </location>
</feature>
<keyword evidence="2" id="KW-0812">Transmembrane</keyword>
<keyword evidence="2" id="KW-1133">Transmembrane helix</keyword>
<evidence type="ECO:0008006" key="5">
    <source>
        <dbReference type="Google" id="ProtNLM"/>
    </source>
</evidence>
<dbReference type="GeneTree" id="ENSGT00940000156195"/>
<feature type="transmembrane region" description="Helical" evidence="2">
    <location>
        <begin position="60"/>
        <end position="80"/>
    </location>
</feature>
<accession>A0A2K6FUG1</accession>
<protein>
    <recommendedName>
        <fullName evidence="5">Ig-like domain-containing protein</fullName>
    </recommendedName>
</protein>
<keyword evidence="4" id="KW-1185">Reference proteome</keyword>
<evidence type="ECO:0000313" key="3">
    <source>
        <dbReference type="Ensembl" id="ENSPCOP00000017622.1"/>
    </source>
</evidence>
<proteinExistence type="predicted"/>
<name>A0A2K6FUG1_PROCO</name>
<dbReference type="Proteomes" id="UP000233160">
    <property type="component" value="Unassembled WGS sequence"/>
</dbReference>
<dbReference type="AlphaFoldDB" id="A0A2K6FUG1"/>
<sequence>MYCRSVGCLCPEWMWREENNMPVELVNTSGRFFLINKENYTELKDPGQHDCNIRSHLAPLWPFLGIVAEIIILVVIIVVYEEMKRPDEVPDDDEPAGPMKTNSTNNHKDKNSCQRNTNKYCL</sequence>
<reference evidence="3" key="2">
    <citation type="submission" date="2025-09" db="UniProtKB">
        <authorList>
            <consortium name="Ensembl"/>
        </authorList>
    </citation>
    <scope>IDENTIFICATION</scope>
</reference>
<feature type="region of interest" description="Disordered" evidence="1">
    <location>
        <begin position="87"/>
        <end position="122"/>
    </location>
</feature>